<gene>
    <name evidence="2" type="ORF">KA717_38595</name>
</gene>
<dbReference type="PANTHER" id="PTHR47152">
    <property type="entry name" value="SLR2084 PROTEIN-RELATED"/>
    <property type="match status" value="1"/>
</dbReference>
<dbReference type="PANTHER" id="PTHR47152:SF2">
    <property type="entry name" value="SLR2084 PROTEIN"/>
    <property type="match status" value="1"/>
</dbReference>
<dbReference type="EMBL" id="CP073041">
    <property type="protein sequence ID" value="UXE61222.1"/>
    <property type="molecule type" value="Genomic_DNA"/>
</dbReference>
<organism evidence="2">
    <name type="scientific">Woronichinia naegeliana WA131</name>
    <dbReference type="NCBI Taxonomy" id="2824559"/>
    <lineage>
        <taxon>Bacteria</taxon>
        <taxon>Bacillati</taxon>
        <taxon>Cyanobacteriota</taxon>
        <taxon>Cyanophyceae</taxon>
        <taxon>Synechococcales</taxon>
        <taxon>Coelosphaeriaceae</taxon>
        <taxon>Woronichinia</taxon>
    </lineage>
</organism>
<proteinExistence type="predicted"/>
<dbReference type="Pfam" id="PF05685">
    <property type="entry name" value="Uma2"/>
    <property type="match status" value="1"/>
</dbReference>
<dbReference type="Gene3D" id="3.90.1570.10">
    <property type="entry name" value="tt1808, chain A"/>
    <property type="match status" value="1"/>
</dbReference>
<dbReference type="InterPro" id="IPR011335">
    <property type="entry name" value="Restrct_endonuc-II-like"/>
</dbReference>
<dbReference type="InterPro" id="IPR008538">
    <property type="entry name" value="Uma2"/>
</dbReference>
<name>A0A977KWL3_9CYAN</name>
<dbReference type="SUPFAM" id="SSF52980">
    <property type="entry name" value="Restriction endonuclease-like"/>
    <property type="match status" value="1"/>
</dbReference>
<reference evidence="2" key="1">
    <citation type="submission" date="2021-04" db="EMBL/GenBank/DDBJ databases">
        <title>Genome sequence of Woronichinia naegeliana from Washington state freshwater lake bloom.</title>
        <authorList>
            <person name="Dreher T.W."/>
        </authorList>
    </citation>
    <scope>NUCLEOTIDE SEQUENCE</scope>
    <source>
        <strain evidence="2">WA131</strain>
    </source>
</reference>
<accession>A0A977KWL3</accession>
<evidence type="ECO:0000259" key="1">
    <source>
        <dbReference type="Pfam" id="PF05685"/>
    </source>
</evidence>
<dbReference type="Proteomes" id="UP001065613">
    <property type="component" value="Chromosome"/>
</dbReference>
<dbReference type="GO" id="GO:0004519">
    <property type="term" value="F:endonuclease activity"/>
    <property type="evidence" value="ECO:0007669"/>
    <property type="project" value="UniProtKB-KW"/>
</dbReference>
<keyword evidence="2" id="KW-0540">Nuclease</keyword>
<keyword evidence="2" id="KW-0255">Endonuclease</keyword>
<keyword evidence="2" id="KW-0378">Hydrolase</keyword>
<evidence type="ECO:0000313" key="2">
    <source>
        <dbReference type="EMBL" id="UXE61222.1"/>
    </source>
</evidence>
<dbReference type="KEGG" id="wna:KA717_38595"/>
<dbReference type="CDD" id="cd06260">
    <property type="entry name" value="DUF820-like"/>
    <property type="match status" value="1"/>
</dbReference>
<feature type="domain" description="Putative restriction endonuclease" evidence="1">
    <location>
        <begin position="22"/>
        <end position="173"/>
    </location>
</feature>
<dbReference type="AlphaFoldDB" id="A0A977KWL3"/>
<protein>
    <submittedName>
        <fullName evidence="2">Uma2 family endonuclease</fullName>
    </submittedName>
</protein>
<dbReference type="InterPro" id="IPR012296">
    <property type="entry name" value="Nuclease_put_TT1808"/>
</dbReference>
<sequence length="212" mass="24355">MVTTPIVPNLENRTVLTHISWQTYQSLLTDWAEFSHQRLTYNQGTLEIMSPLPEHEASKRILGRFVESATEELGLEICSLGSTTWSRKDLSKGLEPDECYYITQEAIARGKDRFDLNIDPAPDLAIEIDLTSSSLERLSIYAALGVGEVWRFDGQDLWIYSLEKGDYSLQEASKVLPILTRFDLLRFLSKKGKLGENAILREFRQWLRQQLK</sequence>